<feature type="domain" description="PilZ" evidence="1">
    <location>
        <begin position="153"/>
        <end position="242"/>
    </location>
</feature>
<organism evidence="3 4">
    <name type="scientific">Herbinix luporum</name>
    <dbReference type="NCBI Taxonomy" id="1679721"/>
    <lineage>
        <taxon>Bacteria</taxon>
        <taxon>Bacillati</taxon>
        <taxon>Bacillota</taxon>
        <taxon>Clostridia</taxon>
        <taxon>Lachnospirales</taxon>
        <taxon>Lachnospiraceae</taxon>
        <taxon>Herbinix</taxon>
    </lineage>
</organism>
<proteinExistence type="predicted"/>
<sequence>MLSEIVQVGDKIEIKQLDHNGELINNLKVYVSQLVDYIDDEKISIAAPIKNGRIILLEKGSNYRLYFYTAKGLYQTTCTLIQTYRENNMIISLVKLNSDLEKIQRRQYYRLECIHDIDYRLISEEEIRLEEKLSQGNYASEDEKIDIKNRLNKLNNEWVHGIITDISGGGCRFNSEQELKAGDRVRIRFNYILMGQLKELDIISHIIASQKIMGQIRTYEHRAEFYTISNKEREDLIKYIFEQERKRMRFDKK</sequence>
<gene>
    <name evidence="3" type="ORF">SD1D_0864</name>
</gene>
<protein>
    <recommendedName>
        <fullName evidence="5">Flagellar brake protein YcgR</fullName>
    </recommendedName>
</protein>
<dbReference type="OrthoDB" id="9783080at2"/>
<dbReference type="GO" id="GO:0035438">
    <property type="term" value="F:cyclic-di-GMP binding"/>
    <property type="evidence" value="ECO:0007669"/>
    <property type="project" value="InterPro"/>
</dbReference>
<dbReference type="Proteomes" id="UP000196053">
    <property type="component" value="Chromosome I"/>
</dbReference>
<dbReference type="InterPro" id="IPR009875">
    <property type="entry name" value="PilZ_domain"/>
</dbReference>
<name>A0A0K8J4J1_9FIRM</name>
<evidence type="ECO:0000259" key="2">
    <source>
        <dbReference type="Pfam" id="PF12945"/>
    </source>
</evidence>
<dbReference type="AlphaFoldDB" id="A0A0K8J4J1"/>
<dbReference type="Pfam" id="PF07238">
    <property type="entry name" value="PilZ"/>
    <property type="match status" value="1"/>
</dbReference>
<dbReference type="SUPFAM" id="SSF141371">
    <property type="entry name" value="PilZ domain-like"/>
    <property type="match status" value="1"/>
</dbReference>
<dbReference type="Gene3D" id="2.40.10.220">
    <property type="entry name" value="predicted glycosyltransferase like domains"/>
    <property type="match status" value="1"/>
</dbReference>
<evidence type="ECO:0000313" key="3">
    <source>
        <dbReference type="EMBL" id="CUH92412.1"/>
    </source>
</evidence>
<evidence type="ECO:0000259" key="1">
    <source>
        <dbReference type="Pfam" id="PF07238"/>
    </source>
</evidence>
<dbReference type="EMBL" id="LN879430">
    <property type="protein sequence ID" value="CUH92412.1"/>
    <property type="molecule type" value="Genomic_DNA"/>
</dbReference>
<feature type="domain" description="Type III secretion system flagellar brake protein YcgR PilZN" evidence="2">
    <location>
        <begin position="7"/>
        <end position="91"/>
    </location>
</feature>
<reference evidence="4" key="1">
    <citation type="submission" date="2015-09" db="EMBL/GenBank/DDBJ databases">
        <authorList>
            <person name="Wibberg D."/>
        </authorList>
    </citation>
    <scope>NUCLEOTIDE SEQUENCE [LARGE SCALE GENOMIC DNA]</scope>
    <source>
        <strain evidence="4">SD1D</strain>
    </source>
</reference>
<accession>A0A0K8J4J1</accession>
<dbReference type="RefSeq" id="WP_058257780.1">
    <property type="nucleotide sequence ID" value="NZ_LN879430.1"/>
</dbReference>
<evidence type="ECO:0008006" key="5">
    <source>
        <dbReference type="Google" id="ProtNLM"/>
    </source>
</evidence>
<keyword evidence="4" id="KW-1185">Reference proteome</keyword>
<dbReference type="InterPro" id="IPR009926">
    <property type="entry name" value="T3SS_YcgR_PilZN"/>
</dbReference>
<evidence type="ECO:0000313" key="4">
    <source>
        <dbReference type="Proteomes" id="UP000196053"/>
    </source>
</evidence>
<dbReference type="KEGG" id="hsd:SD1D_0864"/>
<dbReference type="Pfam" id="PF12945">
    <property type="entry name" value="PilZNR"/>
    <property type="match status" value="1"/>
</dbReference>